<dbReference type="Proteomes" id="UP000237347">
    <property type="component" value="Unassembled WGS sequence"/>
</dbReference>
<dbReference type="GO" id="GO:0034220">
    <property type="term" value="P:monoatomic ion transmembrane transport"/>
    <property type="evidence" value="ECO:0007669"/>
    <property type="project" value="UniProtKB-KW"/>
</dbReference>
<feature type="non-terminal residue" evidence="3">
    <location>
        <position position="1"/>
    </location>
</feature>
<evidence type="ECO:0000313" key="3">
    <source>
        <dbReference type="EMBL" id="KAK7835768.1"/>
    </source>
</evidence>
<keyword evidence="2" id="KW-1133">Transmembrane helix</keyword>
<keyword evidence="1" id="KW-0813">Transport</keyword>
<feature type="transmembrane region" description="Helical" evidence="2">
    <location>
        <begin position="64"/>
        <end position="84"/>
    </location>
</feature>
<keyword evidence="1" id="KW-0406">Ion transport</keyword>
<keyword evidence="2" id="KW-0812">Transmembrane</keyword>
<comment type="caution">
    <text evidence="3">The sequence shown here is derived from an EMBL/GenBank/DDBJ whole genome shotgun (WGS) entry which is preliminary data.</text>
</comment>
<evidence type="ECO:0000313" key="4">
    <source>
        <dbReference type="Proteomes" id="UP000237347"/>
    </source>
</evidence>
<keyword evidence="2" id="KW-0472">Membrane</keyword>
<name>A0AAW0KA54_QUESU</name>
<protein>
    <submittedName>
        <fullName evidence="3">Cyclic nucleotide-gated ion channel 1</fullName>
    </submittedName>
</protein>
<feature type="transmembrane region" description="Helical" evidence="2">
    <location>
        <begin position="20"/>
        <end position="43"/>
    </location>
</feature>
<sequence length="97" mass="11569">YWIPPLINESEKCIGLDKKLWTTALALRSVTDFFYLMNICFQIRTCYKEEKFPKDENAGACRRAWRCFWPYFLFLIDILVIFPVPQVRETSQLIVVP</sequence>
<organism evidence="3 4">
    <name type="scientific">Quercus suber</name>
    <name type="common">Cork oak</name>
    <dbReference type="NCBI Taxonomy" id="58331"/>
    <lineage>
        <taxon>Eukaryota</taxon>
        <taxon>Viridiplantae</taxon>
        <taxon>Streptophyta</taxon>
        <taxon>Embryophyta</taxon>
        <taxon>Tracheophyta</taxon>
        <taxon>Spermatophyta</taxon>
        <taxon>Magnoliopsida</taxon>
        <taxon>eudicotyledons</taxon>
        <taxon>Gunneridae</taxon>
        <taxon>Pentapetalae</taxon>
        <taxon>rosids</taxon>
        <taxon>fabids</taxon>
        <taxon>Fagales</taxon>
        <taxon>Fagaceae</taxon>
        <taxon>Quercus</taxon>
    </lineage>
</organism>
<dbReference type="PANTHER" id="PTHR45651">
    <property type="entry name" value="CYCLIC NUCLEOTIDE-GATED ION CHANNEL 15-RELATED-RELATED"/>
    <property type="match status" value="1"/>
</dbReference>
<dbReference type="EMBL" id="PKMF04000364">
    <property type="protein sequence ID" value="KAK7835768.1"/>
    <property type="molecule type" value="Genomic_DNA"/>
</dbReference>
<reference evidence="3 4" key="1">
    <citation type="journal article" date="2018" name="Sci. Data">
        <title>The draft genome sequence of cork oak.</title>
        <authorList>
            <person name="Ramos A.M."/>
            <person name="Usie A."/>
            <person name="Barbosa P."/>
            <person name="Barros P.M."/>
            <person name="Capote T."/>
            <person name="Chaves I."/>
            <person name="Simoes F."/>
            <person name="Abreu I."/>
            <person name="Carrasquinho I."/>
            <person name="Faro C."/>
            <person name="Guimaraes J.B."/>
            <person name="Mendonca D."/>
            <person name="Nobrega F."/>
            <person name="Rodrigues L."/>
            <person name="Saibo N.J.M."/>
            <person name="Varela M.C."/>
            <person name="Egas C."/>
            <person name="Matos J."/>
            <person name="Miguel C.M."/>
            <person name="Oliveira M.M."/>
            <person name="Ricardo C.P."/>
            <person name="Goncalves S."/>
        </authorList>
    </citation>
    <scope>NUCLEOTIDE SEQUENCE [LARGE SCALE GENOMIC DNA]</scope>
    <source>
        <strain evidence="4">cv. HL8</strain>
    </source>
</reference>
<evidence type="ECO:0000256" key="1">
    <source>
        <dbReference type="ARBA" id="ARBA00023303"/>
    </source>
</evidence>
<keyword evidence="1" id="KW-0407">Ion channel</keyword>
<keyword evidence="4" id="KW-1185">Reference proteome</keyword>
<evidence type="ECO:0000256" key="2">
    <source>
        <dbReference type="SAM" id="Phobius"/>
    </source>
</evidence>
<accession>A0AAW0KA54</accession>
<dbReference type="GO" id="GO:0016020">
    <property type="term" value="C:membrane"/>
    <property type="evidence" value="ECO:0007669"/>
    <property type="project" value="UniProtKB-SubCell"/>
</dbReference>
<proteinExistence type="predicted"/>
<dbReference type="PANTHER" id="PTHR45651:SF68">
    <property type="entry name" value="ION TRANSPORT DOMAIN-CONTAINING PROTEIN"/>
    <property type="match status" value="1"/>
</dbReference>
<dbReference type="AlphaFoldDB" id="A0AAW0KA54"/>
<gene>
    <name evidence="3" type="primary">CNGC1_49</name>
    <name evidence="3" type="ORF">CFP56_023064</name>
</gene>